<feature type="non-terminal residue" evidence="2">
    <location>
        <position position="1"/>
    </location>
</feature>
<organism evidence="2 3">
    <name type="scientific">Ancylostoma caninum</name>
    <name type="common">Dog hookworm</name>
    <dbReference type="NCBI Taxonomy" id="29170"/>
    <lineage>
        <taxon>Eukaryota</taxon>
        <taxon>Metazoa</taxon>
        <taxon>Ecdysozoa</taxon>
        <taxon>Nematoda</taxon>
        <taxon>Chromadorea</taxon>
        <taxon>Rhabditida</taxon>
        <taxon>Rhabditina</taxon>
        <taxon>Rhabditomorpha</taxon>
        <taxon>Strongyloidea</taxon>
        <taxon>Ancylostomatidae</taxon>
        <taxon>Ancylostomatinae</taxon>
        <taxon>Ancylostoma</taxon>
    </lineage>
</organism>
<proteinExistence type="predicted"/>
<dbReference type="Proteomes" id="UP000252519">
    <property type="component" value="Unassembled WGS sequence"/>
</dbReference>
<sequence length="165" mass="18719">LDFLQQQVSRAIPCRRTTCHRLSSPQRHNGRSQILSPPYKRGHGHLVKLSPPLRLGSLRKMKTPSESETQSTNGLKSNKACAAVRRLGSKAPTSKHSSASQTRDFYLFVTDVLNLSTFPATELFILISLTSRSDGMNYWVKLADFVSQLVRKRNKWSDTYIVTEW</sequence>
<evidence type="ECO:0000313" key="2">
    <source>
        <dbReference type="EMBL" id="RCN41546.1"/>
    </source>
</evidence>
<dbReference type="EMBL" id="JOJR01000232">
    <property type="protein sequence ID" value="RCN41546.1"/>
    <property type="molecule type" value="Genomic_DNA"/>
</dbReference>
<feature type="region of interest" description="Disordered" evidence="1">
    <location>
        <begin position="57"/>
        <end position="77"/>
    </location>
</feature>
<gene>
    <name evidence="2" type="ORF">ANCCAN_12486</name>
</gene>
<accession>A0A368GAW2</accession>
<name>A0A368GAW2_ANCCA</name>
<feature type="region of interest" description="Disordered" evidence="1">
    <location>
        <begin position="19"/>
        <end position="41"/>
    </location>
</feature>
<evidence type="ECO:0000313" key="3">
    <source>
        <dbReference type="Proteomes" id="UP000252519"/>
    </source>
</evidence>
<keyword evidence="3" id="KW-1185">Reference proteome</keyword>
<feature type="compositionally biased region" description="Polar residues" evidence="1">
    <location>
        <begin position="20"/>
        <end position="35"/>
    </location>
</feature>
<comment type="caution">
    <text evidence="2">The sequence shown here is derived from an EMBL/GenBank/DDBJ whole genome shotgun (WGS) entry which is preliminary data.</text>
</comment>
<protein>
    <submittedName>
        <fullName evidence="2">Uncharacterized protein</fullName>
    </submittedName>
</protein>
<evidence type="ECO:0000256" key="1">
    <source>
        <dbReference type="SAM" id="MobiDB-lite"/>
    </source>
</evidence>
<dbReference type="AlphaFoldDB" id="A0A368GAW2"/>
<feature type="compositionally biased region" description="Polar residues" evidence="1">
    <location>
        <begin position="64"/>
        <end position="76"/>
    </location>
</feature>
<reference evidence="2 3" key="1">
    <citation type="submission" date="2014-10" db="EMBL/GenBank/DDBJ databases">
        <title>Draft genome of the hookworm Ancylostoma caninum.</title>
        <authorList>
            <person name="Mitreva M."/>
        </authorList>
    </citation>
    <scope>NUCLEOTIDE SEQUENCE [LARGE SCALE GENOMIC DNA]</scope>
    <source>
        <strain evidence="2 3">Baltimore</strain>
    </source>
</reference>